<evidence type="ECO:0000313" key="2">
    <source>
        <dbReference type="EMBL" id="HAE6197131.1"/>
    </source>
</evidence>
<dbReference type="EMBL" id="AAHIJD010000091">
    <property type="protein sequence ID" value="EBW4471896.1"/>
    <property type="molecule type" value="Genomic_DNA"/>
</dbReference>
<evidence type="ECO:0000313" key="1">
    <source>
        <dbReference type="EMBL" id="EBW4471896.1"/>
    </source>
</evidence>
<dbReference type="EMBL" id="DAASNA010000024">
    <property type="protein sequence ID" value="HAE6197131.1"/>
    <property type="molecule type" value="Genomic_DNA"/>
</dbReference>
<sequence>MSKEPSGAQWVNRFPTSAALEDLLPSFSSAVQNFIHSIESAGGHVRVSATYRPVERAYLMHYSWRIAREGLDPVEVPAKEGVNIDWTHKGNHAAAVAAAQDMVRGYHTVYSPVLTSRHTQRRAIDMTITDIIGKSLKNANDTEVLVQSQSLLHSVGATYGVYKLLSDPPHWSDDGH</sequence>
<dbReference type="InterPro" id="IPR009045">
    <property type="entry name" value="Zn_M74/Hedgehog-like"/>
</dbReference>
<comment type="caution">
    <text evidence="1">The sequence shown here is derived from an EMBL/GenBank/DDBJ whole genome shotgun (WGS) entry which is preliminary data.</text>
</comment>
<accession>A0A5W2M0T2</accession>
<proteinExistence type="predicted"/>
<dbReference type="Proteomes" id="UP000839639">
    <property type="component" value="Unassembled WGS sequence"/>
</dbReference>
<dbReference type="AlphaFoldDB" id="A0A5W2M0T2"/>
<name>A0A5W2M0T2_SALET</name>
<gene>
    <name evidence="1" type="ORF">DPK62_25745</name>
    <name evidence="2" type="ORF">G4I95_004424</name>
</gene>
<reference evidence="1" key="2">
    <citation type="submission" date="2018-06" db="EMBL/GenBank/DDBJ databases">
        <authorList>
            <person name="Ashton P.M."/>
            <person name="Dallman T."/>
            <person name="Nair S."/>
            <person name="De Pinna E."/>
            <person name="Peters T."/>
            <person name="Grant K."/>
        </authorList>
    </citation>
    <scope>NUCLEOTIDE SEQUENCE [LARGE SCALE GENOMIC DNA]</scope>
    <source>
        <strain evidence="1">149361</strain>
    </source>
</reference>
<organism evidence="1">
    <name type="scientific">Salmonella enterica subsp. enterica serovar Lattenkamp</name>
    <dbReference type="NCBI Taxonomy" id="2564671"/>
    <lineage>
        <taxon>Bacteria</taxon>
        <taxon>Pseudomonadati</taxon>
        <taxon>Pseudomonadota</taxon>
        <taxon>Gammaproteobacteria</taxon>
        <taxon>Enterobacterales</taxon>
        <taxon>Enterobacteriaceae</taxon>
        <taxon>Salmonella</taxon>
    </lineage>
</organism>
<dbReference type="Gene3D" id="3.30.1380.10">
    <property type="match status" value="1"/>
</dbReference>
<reference evidence="2" key="3">
    <citation type="submission" date="2018-07" db="EMBL/GenBank/DDBJ databases">
        <authorList>
            <consortium name="NCBI Pathogen Detection Project"/>
        </authorList>
    </citation>
    <scope>NUCLEOTIDE SEQUENCE</scope>
    <source>
        <strain evidence="2">10-8458</strain>
    </source>
</reference>
<dbReference type="SUPFAM" id="SSF55166">
    <property type="entry name" value="Hedgehog/DD-peptidase"/>
    <property type="match status" value="1"/>
</dbReference>
<protein>
    <submittedName>
        <fullName evidence="1">Uncharacterized protein</fullName>
    </submittedName>
</protein>
<reference evidence="2" key="1">
    <citation type="journal article" date="2018" name="Genome Biol.">
        <title>SKESA: strategic k-mer extension for scrupulous assemblies.</title>
        <authorList>
            <person name="Souvorov A."/>
            <person name="Agarwala R."/>
            <person name="Lipman D.J."/>
        </authorList>
    </citation>
    <scope>NUCLEOTIDE SEQUENCE</scope>
    <source>
        <strain evidence="2">10-8458</strain>
    </source>
</reference>